<dbReference type="RefSeq" id="WP_269881601.1">
    <property type="nucleotide sequence ID" value="NZ_JAQAGZ010000006.1"/>
</dbReference>
<name>A0ABT4Q846_9BACL</name>
<feature type="domain" description="G5" evidence="2">
    <location>
        <begin position="262"/>
        <end position="342"/>
    </location>
</feature>
<dbReference type="SMART" id="SM01208">
    <property type="entry name" value="G5"/>
    <property type="match status" value="1"/>
</dbReference>
<organism evidence="4 5">
    <name type="scientific">Paenibacillus gyeongsangnamensis</name>
    <dbReference type="NCBI Taxonomy" id="3388067"/>
    <lineage>
        <taxon>Bacteria</taxon>
        <taxon>Bacillati</taxon>
        <taxon>Bacillota</taxon>
        <taxon>Bacilli</taxon>
        <taxon>Bacillales</taxon>
        <taxon>Paenibacillaceae</taxon>
        <taxon>Paenibacillus</taxon>
    </lineage>
</organism>
<comment type="caution">
    <text evidence="4">The sequence shown here is derived from an EMBL/GenBank/DDBJ whole genome shotgun (WGS) entry which is preliminary data.</text>
</comment>
<dbReference type="InterPro" id="IPR011098">
    <property type="entry name" value="G5_dom"/>
</dbReference>
<dbReference type="EMBL" id="JAQAGZ010000006">
    <property type="protein sequence ID" value="MCZ8512999.1"/>
    <property type="molecule type" value="Genomic_DNA"/>
</dbReference>
<feature type="domain" description="LysM" evidence="3">
    <location>
        <begin position="211"/>
        <end position="255"/>
    </location>
</feature>
<dbReference type="Pfam" id="PF01551">
    <property type="entry name" value="Peptidase_M23"/>
    <property type="match status" value="1"/>
</dbReference>
<dbReference type="Proteomes" id="UP001527882">
    <property type="component" value="Unassembled WGS sequence"/>
</dbReference>
<gene>
    <name evidence="4" type="ORF">O9H85_11315</name>
</gene>
<keyword evidence="1" id="KW-0732">Signal</keyword>
<proteinExistence type="predicted"/>
<evidence type="ECO:0000313" key="4">
    <source>
        <dbReference type="EMBL" id="MCZ8512999.1"/>
    </source>
</evidence>
<dbReference type="Pfam" id="PF07501">
    <property type="entry name" value="G5"/>
    <property type="match status" value="1"/>
</dbReference>
<dbReference type="CDD" id="cd00118">
    <property type="entry name" value="LysM"/>
    <property type="match status" value="1"/>
</dbReference>
<evidence type="ECO:0000313" key="5">
    <source>
        <dbReference type="Proteomes" id="UP001527882"/>
    </source>
</evidence>
<dbReference type="PANTHER" id="PTHR21666">
    <property type="entry name" value="PEPTIDASE-RELATED"/>
    <property type="match status" value="1"/>
</dbReference>
<dbReference type="InterPro" id="IPR016047">
    <property type="entry name" value="M23ase_b-sheet_dom"/>
</dbReference>
<evidence type="ECO:0000259" key="2">
    <source>
        <dbReference type="PROSITE" id="PS51109"/>
    </source>
</evidence>
<evidence type="ECO:0000256" key="1">
    <source>
        <dbReference type="ARBA" id="ARBA00022729"/>
    </source>
</evidence>
<dbReference type="PROSITE" id="PS51109">
    <property type="entry name" value="G5"/>
    <property type="match status" value="1"/>
</dbReference>
<keyword evidence="5" id="KW-1185">Reference proteome</keyword>
<dbReference type="InterPro" id="IPR036779">
    <property type="entry name" value="LysM_dom_sf"/>
</dbReference>
<dbReference type="InterPro" id="IPR011055">
    <property type="entry name" value="Dup_hybrid_motif"/>
</dbReference>
<sequence>MSKRMFFRVLGFIQWSAALVMLLGLGFSGKWLYAKGSSPVRFDVFLDDQRIGTVGDPGTVQRWKQRLYEDWEQQHGGLEVTSNMESLRFVPSISGIEPMDPEAVLSALREKLEMRVWAVELRVDGKVAGYMKDSLEALELLEQVKAPYVTKEKRVTALSAGPQDPVSAATRKSDADFVERVELIDAAIAPEQLETRESVWNRLMDGDRKPFAYKVVSGDCISLIAQRFGIPAEVIYRNNPQVKNDLIRVGEVLNLTVSEPLLSVRTTEQREETVKVPSGIVYEKDEELASGVIRIVSQGKPGVKQLIYETVKVNGVAVEERIAGEQLLEAPVQTVVRQGTKAVSGTGTGSFAVPVVHATVTSGFGMRWGTVHYGTDLVSDEKSILASDQGTVTFAGLKSGYGNCIVINHGNGFETLYGHLSKMDVRAGDRVRKGEKIGVMGQTGNATGVHLHFEIHKNGEQQNPMKYLQL</sequence>
<dbReference type="SMART" id="SM00257">
    <property type="entry name" value="LysM"/>
    <property type="match status" value="1"/>
</dbReference>
<dbReference type="PANTHER" id="PTHR21666:SF289">
    <property type="entry name" value="L-ALA--D-GLU ENDOPEPTIDASE"/>
    <property type="match status" value="1"/>
</dbReference>
<dbReference type="Gene3D" id="3.10.350.10">
    <property type="entry name" value="LysM domain"/>
    <property type="match status" value="1"/>
</dbReference>
<protein>
    <submittedName>
        <fullName evidence="4">M23 family metallopeptidase</fullName>
    </submittedName>
</protein>
<dbReference type="CDD" id="cd12797">
    <property type="entry name" value="M23_peptidase"/>
    <property type="match status" value="1"/>
</dbReference>
<dbReference type="PROSITE" id="PS51782">
    <property type="entry name" value="LYSM"/>
    <property type="match status" value="1"/>
</dbReference>
<dbReference type="InterPro" id="IPR050570">
    <property type="entry name" value="Cell_wall_metabolism_enzyme"/>
</dbReference>
<accession>A0ABT4Q846</accession>
<dbReference type="SUPFAM" id="SSF54106">
    <property type="entry name" value="LysM domain"/>
    <property type="match status" value="1"/>
</dbReference>
<reference evidence="4 5" key="1">
    <citation type="submission" date="2022-12" db="EMBL/GenBank/DDBJ databases">
        <title>Draft genome sequence of Paenibacillus sp. dW9.</title>
        <authorList>
            <person name="Choi E.-W."/>
            <person name="Kim D.-U."/>
        </authorList>
    </citation>
    <scope>NUCLEOTIDE SEQUENCE [LARGE SCALE GENOMIC DNA]</scope>
    <source>
        <strain evidence="5">dW9</strain>
    </source>
</reference>
<dbReference type="Gene3D" id="2.20.230.10">
    <property type="entry name" value="Resuscitation-promoting factor rpfb"/>
    <property type="match status" value="1"/>
</dbReference>
<dbReference type="InterPro" id="IPR018392">
    <property type="entry name" value="LysM"/>
</dbReference>
<evidence type="ECO:0000259" key="3">
    <source>
        <dbReference type="PROSITE" id="PS51782"/>
    </source>
</evidence>
<dbReference type="SUPFAM" id="SSF51261">
    <property type="entry name" value="Duplicated hybrid motif"/>
    <property type="match status" value="1"/>
</dbReference>
<dbReference type="Pfam" id="PF01476">
    <property type="entry name" value="LysM"/>
    <property type="match status" value="1"/>
</dbReference>
<dbReference type="Gene3D" id="2.70.70.10">
    <property type="entry name" value="Glucose Permease (Domain IIA)"/>
    <property type="match status" value="1"/>
</dbReference>